<keyword evidence="2" id="KW-1133">Transmembrane helix</keyword>
<comment type="caution">
    <text evidence="3">The sequence shown here is derived from an EMBL/GenBank/DDBJ whole genome shotgun (WGS) entry which is preliminary data.</text>
</comment>
<sequence length="402" mass="44092">MADWRARLTVRRWLWVAFVLSVLLHLFGILGDTLYMLADSNTTRGEATPLRKPTQKLADTSFDDLLLPPELEGVKPAEQLVVTLGLPPPRKRPTATPALPVPTPQSTPVMQATAPTPAAAPIPTPAATPQPAPITPAPTTPAASMPVTQIASAPTLQASAPAMAQAPTPTPATHAASAPQEVARLAKGFPRNAEIVYMYGPIPAKLTWQVDHGRYEVSLKGSLLGRTRELRSVGRVTRDGLRPDRYTELRDGKVRSESTFDWDRLSATLNDKGESKDAPLKPGDQDLFSAAFQLAMQGAKMQDPKFTLFSGRKFYPDVQFTIRGESTLRIGTEQVEVLLLRGTFQDRVFDFWLAPKWHNMPVRMQAKLGNDGASYDIWASSMRLEGQTVLQPTLTNQERGTR</sequence>
<evidence type="ECO:0000256" key="1">
    <source>
        <dbReference type="SAM" id="MobiDB-lite"/>
    </source>
</evidence>
<dbReference type="EMBL" id="SUMF01000001">
    <property type="protein sequence ID" value="TJZ79121.1"/>
    <property type="molecule type" value="Genomic_DNA"/>
</dbReference>
<name>A0A4U0QCF7_9NEIS</name>
<keyword evidence="2" id="KW-0472">Membrane</keyword>
<evidence type="ECO:0000313" key="3">
    <source>
        <dbReference type="EMBL" id="TJZ79121.1"/>
    </source>
</evidence>
<dbReference type="Proteomes" id="UP000310016">
    <property type="component" value="Unassembled WGS sequence"/>
</dbReference>
<feature type="transmembrane region" description="Helical" evidence="2">
    <location>
        <begin position="12"/>
        <end position="38"/>
    </location>
</feature>
<keyword evidence="2" id="KW-0812">Transmembrane</keyword>
<dbReference type="RefSeq" id="WP_136771635.1">
    <property type="nucleotide sequence ID" value="NZ_SUMF01000001.1"/>
</dbReference>
<protein>
    <submittedName>
        <fullName evidence="3">DUF3108 domain-containing protein</fullName>
    </submittedName>
</protein>
<dbReference type="AlphaFoldDB" id="A0A4U0QCF7"/>
<reference evidence="3 4" key="1">
    <citation type="submission" date="2019-04" db="EMBL/GenBank/DDBJ databases">
        <title>Chitiniphilus eburnea sp. nov., a novel chitinolytic bacterium isolated from aquaculture sludge.</title>
        <authorList>
            <person name="Sheng M."/>
        </authorList>
    </citation>
    <scope>NUCLEOTIDE SEQUENCE [LARGE SCALE GENOMIC DNA]</scope>
    <source>
        <strain evidence="3 4">HX-2-15</strain>
    </source>
</reference>
<organism evidence="3 4">
    <name type="scientific">Chitiniphilus eburneus</name>
    <dbReference type="NCBI Taxonomy" id="2571148"/>
    <lineage>
        <taxon>Bacteria</taxon>
        <taxon>Pseudomonadati</taxon>
        <taxon>Pseudomonadota</taxon>
        <taxon>Betaproteobacteria</taxon>
        <taxon>Neisseriales</taxon>
        <taxon>Chitinibacteraceae</taxon>
        <taxon>Chitiniphilus</taxon>
    </lineage>
</organism>
<accession>A0A4U0QCF7</accession>
<keyword evidence="4" id="KW-1185">Reference proteome</keyword>
<dbReference type="InterPro" id="IPR021457">
    <property type="entry name" value="DUF3108"/>
</dbReference>
<gene>
    <name evidence="3" type="ORF">FAZ21_02215</name>
</gene>
<feature type="compositionally biased region" description="Pro residues" evidence="1">
    <location>
        <begin position="118"/>
        <end position="130"/>
    </location>
</feature>
<feature type="region of interest" description="Disordered" evidence="1">
    <location>
        <begin position="85"/>
        <end position="130"/>
    </location>
</feature>
<proteinExistence type="predicted"/>
<dbReference type="OrthoDB" id="8526020at2"/>
<evidence type="ECO:0000313" key="4">
    <source>
        <dbReference type="Proteomes" id="UP000310016"/>
    </source>
</evidence>
<dbReference type="Pfam" id="PF11306">
    <property type="entry name" value="DUF3108"/>
    <property type="match status" value="1"/>
</dbReference>
<evidence type="ECO:0000256" key="2">
    <source>
        <dbReference type="SAM" id="Phobius"/>
    </source>
</evidence>